<dbReference type="RefSeq" id="WP_012403121.1">
    <property type="nucleotide sequence ID" value="NC_010623.1"/>
</dbReference>
<accession>B2JNA0</accession>
<name>B2JNA0_PARP8</name>
<dbReference type="Proteomes" id="UP000001192">
    <property type="component" value="Chromosome 2"/>
</dbReference>
<evidence type="ECO:0000313" key="1">
    <source>
        <dbReference type="EMBL" id="ACC72948.1"/>
    </source>
</evidence>
<dbReference type="HOGENOM" id="CLU_171641_0_0_4"/>
<dbReference type="EMBL" id="CP001044">
    <property type="protein sequence ID" value="ACC72948.1"/>
    <property type="molecule type" value="Genomic_DNA"/>
</dbReference>
<reference evidence="2" key="1">
    <citation type="journal article" date="2014" name="Stand. Genomic Sci.">
        <title>Complete genome sequence of Burkholderia phymatum STM815(T), a broad host range and efficient nitrogen-fixing symbiont of Mimosa species.</title>
        <authorList>
            <person name="Moulin L."/>
            <person name="Klonowska A."/>
            <person name="Caroline B."/>
            <person name="Booth K."/>
            <person name="Vriezen J.A."/>
            <person name="Melkonian R."/>
            <person name="James E.K."/>
            <person name="Young J.P."/>
            <person name="Bena G."/>
            <person name="Hauser L."/>
            <person name="Land M."/>
            <person name="Kyrpides N."/>
            <person name="Bruce D."/>
            <person name="Chain P."/>
            <person name="Copeland A."/>
            <person name="Pitluck S."/>
            <person name="Woyke T."/>
            <person name="Lizotte-Waniewski M."/>
            <person name="Bristow J."/>
            <person name="Riley M."/>
        </authorList>
    </citation>
    <scope>NUCLEOTIDE SEQUENCE [LARGE SCALE GENOMIC DNA]</scope>
    <source>
        <strain evidence="2">DSM 17167 / CIP 108236 / LMG 21445 / STM815</strain>
    </source>
</reference>
<evidence type="ECO:0000313" key="2">
    <source>
        <dbReference type="Proteomes" id="UP000001192"/>
    </source>
</evidence>
<protein>
    <submittedName>
        <fullName evidence="1">Uncharacterized protein</fullName>
    </submittedName>
</protein>
<proteinExistence type="predicted"/>
<organism evidence="1 2">
    <name type="scientific">Paraburkholderia phymatum (strain DSM 17167 / CIP 108236 / LMG 21445 / STM815)</name>
    <name type="common">Burkholderia phymatum</name>
    <dbReference type="NCBI Taxonomy" id="391038"/>
    <lineage>
        <taxon>Bacteria</taxon>
        <taxon>Pseudomonadati</taxon>
        <taxon>Pseudomonadota</taxon>
        <taxon>Betaproteobacteria</taxon>
        <taxon>Burkholderiales</taxon>
        <taxon>Burkholderiaceae</taxon>
        <taxon>Paraburkholderia</taxon>
    </lineage>
</organism>
<gene>
    <name evidence="1" type="ordered locus">Bphy_3817</name>
</gene>
<sequence length="100" mass="11434">MFREKMFDAEAAVTLLNNWTYPKLIDEFDRSLDVLREGNLDFTYERGFVGTPGISDITTCIAESLYFRDGSRALRVMSKHCASGWSQWTALHPLPQGELQ</sequence>
<dbReference type="eggNOG" id="ENOG50316S8">
    <property type="taxonomic scope" value="Bacteria"/>
</dbReference>
<dbReference type="KEGG" id="bph:Bphy_3817"/>
<dbReference type="AlphaFoldDB" id="B2JNA0"/>
<keyword evidence="2" id="KW-1185">Reference proteome</keyword>